<dbReference type="InterPro" id="IPR036890">
    <property type="entry name" value="HATPase_C_sf"/>
</dbReference>
<evidence type="ECO:0000256" key="4">
    <source>
        <dbReference type="ARBA" id="ARBA00022777"/>
    </source>
</evidence>
<dbReference type="SUPFAM" id="SSF55874">
    <property type="entry name" value="ATPase domain of HSP90 chaperone/DNA topoisomerase II/histidine kinase"/>
    <property type="match status" value="1"/>
</dbReference>
<comment type="caution">
    <text evidence="7">The sequence shown here is derived from an EMBL/GenBank/DDBJ whole genome shotgun (WGS) entry which is preliminary data.</text>
</comment>
<dbReference type="PROSITE" id="PS50109">
    <property type="entry name" value="HIS_KIN"/>
    <property type="match status" value="1"/>
</dbReference>
<dbReference type="InterPro" id="IPR003594">
    <property type="entry name" value="HATPase_dom"/>
</dbReference>
<evidence type="ECO:0000259" key="6">
    <source>
        <dbReference type="PROSITE" id="PS50109"/>
    </source>
</evidence>
<gene>
    <name evidence="7" type="ORF">AAFH96_36110</name>
</gene>
<evidence type="ECO:0000256" key="2">
    <source>
        <dbReference type="ARBA" id="ARBA00012438"/>
    </source>
</evidence>
<dbReference type="Pfam" id="PF02518">
    <property type="entry name" value="HATPase_c"/>
    <property type="match status" value="1"/>
</dbReference>
<feature type="domain" description="Histidine kinase" evidence="6">
    <location>
        <begin position="1"/>
        <end position="132"/>
    </location>
</feature>
<dbReference type="GO" id="GO:0005524">
    <property type="term" value="F:ATP binding"/>
    <property type="evidence" value="ECO:0007669"/>
    <property type="project" value="UniProtKB-KW"/>
</dbReference>
<evidence type="ECO:0000256" key="1">
    <source>
        <dbReference type="ARBA" id="ARBA00000085"/>
    </source>
</evidence>
<name>A0ABV5D2H1_9ACTN</name>
<evidence type="ECO:0000313" key="8">
    <source>
        <dbReference type="Proteomes" id="UP001582793"/>
    </source>
</evidence>
<sequence>GPAAPVRLDLVAAEVVEAIAPATTTRVRVRARELSAYADRLAYWRVLRNVVQNAVRAAGPRGLVEVTLAVEDGWAVTRVDDDGPGLNAAAARTGGLGLSIVRDLTAGWGGGVRIESGPLGGGRVVLLTPVHAAATRENNREGAVR</sequence>
<dbReference type="InterPro" id="IPR050736">
    <property type="entry name" value="Sensor_HK_Regulatory"/>
</dbReference>
<proteinExistence type="predicted"/>
<keyword evidence="3" id="KW-0808">Transferase</keyword>
<keyword evidence="5" id="KW-0902">Two-component regulatory system</keyword>
<dbReference type="InterPro" id="IPR005467">
    <property type="entry name" value="His_kinase_dom"/>
</dbReference>
<keyword evidence="4" id="KW-0418">Kinase</keyword>
<dbReference type="RefSeq" id="WP_375737222.1">
    <property type="nucleotide sequence ID" value="NZ_JBCGDC010000252.1"/>
</dbReference>
<organism evidence="7 8">
    <name type="scientific">Polymorphospora lycopeni</name>
    <dbReference type="NCBI Taxonomy" id="3140240"/>
    <lineage>
        <taxon>Bacteria</taxon>
        <taxon>Bacillati</taxon>
        <taxon>Actinomycetota</taxon>
        <taxon>Actinomycetes</taxon>
        <taxon>Micromonosporales</taxon>
        <taxon>Micromonosporaceae</taxon>
        <taxon>Polymorphospora</taxon>
    </lineage>
</organism>
<dbReference type="PANTHER" id="PTHR43711:SF1">
    <property type="entry name" value="HISTIDINE KINASE 1"/>
    <property type="match status" value="1"/>
</dbReference>
<keyword evidence="7" id="KW-0067">ATP-binding</keyword>
<evidence type="ECO:0000313" key="7">
    <source>
        <dbReference type="EMBL" id="MFB6398459.1"/>
    </source>
</evidence>
<reference evidence="7 8" key="1">
    <citation type="submission" date="2024-04" db="EMBL/GenBank/DDBJ databases">
        <title>Polymorphospora sp. isolated from Baiyangdian Lake in Xiong'an New Area.</title>
        <authorList>
            <person name="Zhang X."/>
            <person name="Liu J."/>
        </authorList>
    </citation>
    <scope>NUCLEOTIDE SEQUENCE [LARGE SCALE GENOMIC DNA]</scope>
    <source>
        <strain evidence="7 8">2-325</strain>
    </source>
</reference>
<protein>
    <recommendedName>
        <fullName evidence="2">histidine kinase</fullName>
        <ecNumber evidence="2">2.7.13.3</ecNumber>
    </recommendedName>
</protein>
<feature type="non-terminal residue" evidence="7">
    <location>
        <position position="1"/>
    </location>
</feature>
<dbReference type="EC" id="2.7.13.3" evidence="2"/>
<evidence type="ECO:0000256" key="3">
    <source>
        <dbReference type="ARBA" id="ARBA00022679"/>
    </source>
</evidence>
<keyword evidence="7" id="KW-0547">Nucleotide-binding</keyword>
<dbReference type="PANTHER" id="PTHR43711">
    <property type="entry name" value="TWO-COMPONENT HISTIDINE KINASE"/>
    <property type="match status" value="1"/>
</dbReference>
<dbReference type="SMART" id="SM00387">
    <property type="entry name" value="HATPase_c"/>
    <property type="match status" value="1"/>
</dbReference>
<evidence type="ECO:0000256" key="5">
    <source>
        <dbReference type="ARBA" id="ARBA00023012"/>
    </source>
</evidence>
<keyword evidence="8" id="KW-1185">Reference proteome</keyword>
<dbReference type="Proteomes" id="UP001582793">
    <property type="component" value="Unassembled WGS sequence"/>
</dbReference>
<comment type="catalytic activity">
    <reaction evidence="1">
        <text>ATP + protein L-histidine = ADP + protein N-phospho-L-histidine.</text>
        <dbReference type="EC" id="2.7.13.3"/>
    </reaction>
</comment>
<dbReference type="EMBL" id="JBCGDC010000252">
    <property type="protein sequence ID" value="MFB6398459.1"/>
    <property type="molecule type" value="Genomic_DNA"/>
</dbReference>
<dbReference type="Gene3D" id="3.30.565.10">
    <property type="entry name" value="Histidine kinase-like ATPase, C-terminal domain"/>
    <property type="match status" value="1"/>
</dbReference>
<accession>A0ABV5D2H1</accession>